<sequence length="393" mass="43140">MTRLLLPLVLALLTLTRVAAAATPVTLGYVGLADDPRHRPLRLYTGVVLRPEIRPVDGARLAIKDARAVGRALDLAFGLEEVTVTGAEEAAAVVERLAADKGVRFVLADLPAPMLAQLATTPAGKEAVLLNVSATEDVLRGTSCAPGLFHTIPSQAMLADALAQYAALMQWRRILLVAGPEQADEALALAYARAVQRFGGKIVDTRRFVSTRDPRQREQNNVRLLTQGVDYDAVLVADSVGEFGRSFPYQTVLPRPVIGSVGLMPSAWHWAYERSGAPQLNQRFQREVGSARPMSDEEFAAWAAVRSVIEVYSRTRSTDFAVLRQALADEGTSFDVYKDQRASFRPWDHQLRQPILLHTADAVIATAPIDRFLHERNQLDTLGVDQPQTDCRF</sequence>
<feature type="chain" id="PRO_5045137790" evidence="4">
    <location>
        <begin position="22"/>
        <end position="393"/>
    </location>
</feature>
<proteinExistence type="inferred from homology"/>
<evidence type="ECO:0000256" key="4">
    <source>
        <dbReference type="SAM" id="SignalP"/>
    </source>
</evidence>
<dbReference type="CDD" id="cd06268">
    <property type="entry name" value="PBP1_ABC_transporter_LIVBP-like"/>
    <property type="match status" value="1"/>
</dbReference>
<evidence type="ECO:0000313" key="7">
    <source>
        <dbReference type="Proteomes" id="UP001375743"/>
    </source>
</evidence>
<accession>A0ABU8XMU9</accession>
<evidence type="ECO:0000256" key="3">
    <source>
        <dbReference type="ARBA" id="ARBA00022970"/>
    </source>
</evidence>
<dbReference type="InterPro" id="IPR051010">
    <property type="entry name" value="BCAA_transport"/>
</dbReference>
<feature type="signal peptide" evidence="4">
    <location>
        <begin position="1"/>
        <end position="21"/>
    </location>
</feature>
<comment type="similarity">
    <text evidence="1">Belongs to the leucine-binding protein family.</text>
</comment>
<dbReference type="InterPro" id="IPR028082">
    <property type="entry name" value="Peripla_BP_I"/>
</dbReference>
<evidence type="ECO:0000313" key="6">
    <source>
        <dbReference type="EMBL" id="MEK0081780.1"/>
    </source>
</evidence>
<keyword evidence="3" id="KW-0813">Transport</keyword>
<dbReference type="PANTHER" id="PTHR30483">
    <property type="entry name" value="LEUCINE-SPECIFIC-BINDING PROTEIN"/>
    <property type="match status" value="1"/>
</dbReference>
<dbReference type="Gene3D" id="3.40.50.2300">
    <property type="match status" value="2"/>
</dbReference>
<dbReference type="PANTHER" id="PTHR30483:SF6">
    <property type="entry name" value="PERIPLASMIC BINDING PROTEIN OF ABC TRANSPORTER FOR NATURAL AMINO ACIDS"/>
    <property type="match status" value="1"/>
</dbReference>
<evidence type="ECO:0000259" key="5">
    <source>
        <dbReference type="Pfam" id="PF13458"/>
    </source>
</evidence>
<dbReference type="InterPro" id="IPR028081">
    <property type="entry name" value="Leu-bd"/>
</dbReference>
<evidence type="ECO:0000256" key="2">
    <source>
        <dbReference type="ARBA" id="ARBA00022729"/>
    </source>
</evidence>
<dbReference type="Proteomes" id="UP001375743">
    <property type="component" value="Unassembled WGS sequence"/>
</dbReference>
<dbReference type="EMBL" id="JBBLZC010000001">
    <property type="protein sequence ID" value="MEK0081780.1"/>
    <property type="molecule type" value="Genomic_DNA"/>
</dbReference>
<evidence type="ECO:0000256" key="1">
    <source>
        <dbReference type="ARBA" id="ARBA00010062"/>
    </source>
</evidence>
<protein>
    <submittedName>
        <fullName evidence="6">ABC transporter substrate-binding protein</fullName>
    </submittedName>
</protein>
<dbReference type="SUPFAM" id="SSF53822">
    <property type="entry name" value="Periplasmic binding protein-like I"/>
    <property type="match status" value="1"/>
</dbReference>
<dbReference type="Pfam" id="PF13458">
    <property type="entry name" value="Peripla_BP_6"/>
    <property type="match status" value="1"/>
</dbReference>
<feature type="domain" description="Leucine-binding protein" evidence="5">
    <location>
        <begin position="57"/>
        <end position="209"/>
    </location>
</feature>
<dbReference type="RefSeq" id="WP_418157624.1">
    <property type="nucleotide sequence ID" value="NZ_JBBLZC010000001.1"/>
</dbReference>
<name>A0ABU8XMU9_9PROT</name>
<comment type="caution">
    <text evidence="6">The sequence shown here is derived from an EMBL/GenBank/DDBJ whole genome shotgun (WGS) entry which is preliminary data.</text>
</comment>
<keyword evidence="3" id="KW-0029">Amino-acid transport</keyword>
<reference evidence="6 7" key="1">
    <citation type="submission" date="2024-01" db="EMBL/GenBank/DDBJ databases">
        <title>Multi-omics insights into the function and evolution of sodium benzoate biodegradation pathways in Benzoatithermus flavus gen. nov., sp. nov. from hot spring.</title>
        <authorList>
            <person name="Hu C.-J."/>
            <person name="Li W.-J."/>
        </authorList>
    </citation>
    <scope>NUCLEOTIDE SEQUENCE [LARGE SCALE GENOMIC DNA]</scope>
    <source>
        <strain evidence="6 7">SYSU G07066</strain>
    </source>
</reference>
<organism evidence="6 7">
    <name type="scientific">Benzoatithermus flavus</name>
    <dbReference type="NCBI Taxonomy" id="3108223"/>
    <lineage>
        <taxon>Bacteria</taxon>
        <taxon>Pseudomonadati</taxon>
        <taxon>Pseudomonadota</taxon>
        <taxon>Alphaproteobacteria</taxon>
        <taxon>Geminicoccales</taxon>
        <taxon>Geminicoccaceae</taxon>
        <taxon>Benzoatithermus</taxon>
    </lineage>
</organism>
<keyword evidence="2 4" id="KW-0732">Signal</keyword>
<keyword evidence="7" id="KW-1185">Reference proteome</keyword>
<gene>
    <name evidence="6" type="ORF">U1T56_01345</name>
</gene>